<keyword evidence="3 5" id="KW-0663">Pyridoxal phosphate</keyword>
<evidence type="ECO:0000256" key="2">
    <source>
        <dbReference type="ARBA" id="ARBA00005517"/>
    </source>
</evidence>
<evidence type="ECO:0000259" key="7">
    <source>
        <dbReference type="Pfam" id="PF14821"/>
    </source>
</evidence>
<evidence type="ECO:0000256" key="3">
    <source>
        <dbReference type="ARBA" id="ARBA00022898"/>
    </source>
</evidence>
<feature type="modified residue" description="N6-(pyridoxal phosphate)lysine" evidence="5">
    <location>
        <position position="110"/>
    </location>
</feature>
<dbReference type="GO" id="GO:0009088">
    <property type="term" value="P:threonine biosynthetic process"/>
    <property type="evidence" value="ECO:0007669"/>
    <property type="project" value="UniProtKB-UniRule"/>
</dbReference>
<accession>A0A1T4XIJ7</accession>
<dbReference type="SUPFAM" id="SSF53686">
    <property type="entry name" value="Tryptophan synthase beta subunit-like PLP-dependent enzymes"/>
    <property type="match status" value="1"/>
</dbReference>
<dbReference type="Gene3D" id="3.40.50.1100">
    <property type="match status" value="2"/>
</dbReference>
<comment type="similarity">
    <text evidence="2">Belongs to the threonine synthase family.</text>
</comment>
<dbReference type="EC" id="4.2.3.1" evidence="4"/>
<dbReference type="RefSeq" id="WP_078696480.1">
    <property type="nucleotide sequence ID" value="NZ_FUYH01000009.1"/>
</dbReference>
<dbReference type="InterPro" id="IPR036052">
    <property type="entry name" value="TrpB-like_PALP_sf"/>
</dbReference>
<dbReference type="STRING" id="1147123.SAMN05443428_10946"/>
<dbReference type="InterPro" id="IPR037158">
    <property type="entry name" value="Thr_synth_N_sf"/>
</dbReference>
<dbReference type="GO" id="GO:0004795">
    <property type="term" value="F:threonine synthase activity"/>
    <property type="evidence" value="ECO:0007669"/>
    <property type="project" value="UniProtKB-UniRule"/>
</dbReference>
<sequence>MYYKSTRGDKNLITSSLAIIKGIAEDGGLYVPDNIPEIDKSIDELKNMNYKQLCFYILKKFLTDFEDEELIDCIERAYDKKFNKQSIISLSRCDNMNFLELYHGPTLAFKDMALSLLPHILKVSMKKNNIDKEVVILTATSGDTGKAALEAFSKVEGTKIIVFYPENGVSDIQKMQMVTQEGDNTFVCAVKGNFDDAQGKVKDIFNDRDFNDYLNKNGYILSSANSINIGRLLPQIVYYFYGYLELLRRNEITSQDSINIVVPTGNFGNILAAYYAKRMGLKINKLICASNENNVLYDFFKTGIYDIKRNFKLTNSPSMDILISSNLERLLYEISGRDDKVVKSLMESLSKEKEYEINDRMKQSLLEFYSGFAMEDEVLYSIHEIYKSYKYLMDTHTAVACDVYKKYVKDTFDLRKTIIASTASPYKFGKSVLKALKVNAENIDEFNTLELLSKVTEIEVPKNIKELKNKEIIHELFCDKNEMKDVVKRFLGVE</sequence>
<dbReference type="InterPro" id="IPR029144">
    <property type="entry name" value="Thr_synth_N"/>
</dbReference>
<protein>
    <recommendedName>
        <fullName evidence="4">Threonine synthase</fullName>
        <ecNumber evidence="4">4.2.3.1</ecNumber>
    </recommendedName>
</protein>
<feature type="domain" description="Tryptophan synthase beta chain-like PALP" evidence="6">
    <location>
        <begin position="102"/>
        <end position="321"/>
    </location>
</feature>
<organism evidence="8 9">
    <name type="scientific">Caloramator quimbayensis</name>
    <dbReference type="NCBI Taxonomy" id="1147123"/>
    <lineage>
        <taxon>Bacteria</taxon>
        <taxon>Bacillati</taxon>
        <taxon>Bacillota</taxon>
        <taxon>Clostridia</taxon>
        <taxon>Eubacteriales</taxon>
        <taxon>Clostridiaceae</taxon>
        <taxon>Caloramator</taxon>
    </lineage>
</organism>
<dbReference type="InterPro" id="IPR004450">
    <property type="entry name" value="Thr_synthase-like"/>
</dbReference>
<dbReference type="AlphaFoldDB" id="A0A1T4XIJ7"/>
<reference evidence="9" key="1">
    <citation type="submission" date="2017-02" db="EMBL/GenBank/DDBJ databases">
        <authorList>
            <person name="Varghese N."/>
            <person name="Submissions S."/>
        </authorList>
    </citation>
    <scope>NUCLEOTIDE SEQUENCE [LARGE SCALE GENOMIC DNA]</scope>
    <source>
        <strain evidence="9">USBA 833</strain>
    </source>
</reference>
<dbReference type="PANTHER" id="PTHR43515">
    <property type="entry name" value="THREONINE SYNTHASE-LIKE 1"/>
    <property type="match status" value="1"/>
</dbReference>
<evidence type="ECO:0000256" key="5">
    <source>
        <dbReference type="PIRSR" id="PIRSR604450-51"/>
    </source>
</evidence>
<evidence type="ECO:0000256" key="4">
    <source>
        <dbReference type="NCBIfam" id="TIGR00260"/>
    </source>
</evidence>
<feature type="domain" description="Threonine synthase N-terminal" evidence="7">
    <location>
        <begin position="3"/>
        <end position="78"/>
    </location>
</feature>
<comment type="cofactor">
    <cofactor evidence="1 5">
        <name>pyridoxal 5'-phosphate</name>
        <dbReference type="ChEBI" id="CHEBI:597326"/>
    </cofactor>
</comment>
<evidence type="ECO:0000256" key="1">
    <source>
        <dbReference type="ARBA" id="ARBA00001933"/>
    </source>
</evidence>
<gene>
    <name evidence="8" type="ORF">SAMN05443428_10946</name>
</gene>
<name>A0A1T4XIJ7_9CLOT</name>
<dbReference type="Gene3D" id="3.90.1380.10">
    <property type="entry name" value="Threonine synthase, N-terminal domain"/>
    <property type="match status" value="1"/>
</dbReference>
<evidence type="ECO:0000313" key="8">
    <source>
        <dbReference type="EMBL" id="SKA88925.1"/>
    </source>
</evidence>
<proteinExistence type="inferred from homology"/>
<dbReference type="InterPro" id="IPR001926">
    <property type="entry name" value="TrpB-like_PALP"/>
</dbReference>
<dbReference type="NCBIfam" id="TIGR00260">
    <property type="entry name" value="thrC"/>
    <property type="match status" value="1"/>
</dbReference>
<dbReference type="EMBL" id="FUYH01000009">
    <property type="protein sequence ID" value="SKA88925.1"/>
    <property type="molecule type" value="Genomic_DNA"/>
</dbReference>
<evidence type="ECO:0000313" key="9">
    <source>
        <dbReference type="Proteomes" id="UP000190105"/>
    </source>
</evidence>
<dbReference type="Pfam" id="PF14821">
    <property type="entry name" value="Thr_synth_N"/>
    <property type="match status" value="1"/>
</dbReference>
<dbReference type="GO" id="GO:0005737">
    <property type="term" value="C:cytoplasm"/>
    <property type="evidence" value="ECO:0007669"/>
    <property type="project" value="TreeGrafter"/>
</dbReference>
<dbReference type="Proteomes" id="UP000190105">
    <property type="component" value="Unassembled WGS sequence"/>
</dbReference>
<dbReference type="Pfam" id="PF00291">
    <property type="entry name" value="PALP"/>
    <property type="match status" value="1"/>
</dbReference>
<dbReference type="PANTHER" id="PTHR43515:SF1">
    <property type="entry name" value="THREONINE SYNTHASE-LIKE 1"/>
    <property type="match status" value="1"/>
</dbReference>
<keyword evidence="9" id="KW-1185">Reference proteome</keyword>
<dbReference type="OrthoDB" id="9763107at2"/>
<evidence type="ECO:0000259" key="6">
    <source>
        <dbReference type="Pfam" id="PF00291"/>
    </source>
</evidence>
<dbReference type="Pfam" id="PF24857">
    <property type="entry name" value="THR4_C"/>
    <property type="match status" value="1"/>
</dbReference>
<dbReference type="CDD" id="cd01560">
    <property type="entry name" value="Thr-synth_2"/>
    <property type="match status" value="1"/>
</dbReference>